<dbReference type="Proteomes" id="UP000198510">
    <property type="component" value="Unassembled WGS sequence"/>
</dbReference>
<dbReference type="RefSeq" id="WP_089677899.1">
    <property type="nucleotide sequence ID" value="NZ_FNFO01000001.1"/>
</dbReference>
<feature type="signal peptide" evidence="1">
    <location>
        <begin position="1"/>
        <end position="24"/>
    </location>
</feature>
<gene>
    <name evidence="2" type="ORF">SAMN05421823_101128</name>
</gene>
<dbReference type="InterPro" id="IPR025293">
    <property type="entry name" value="YfiR/HmsC-like"/>
</dbReference>
<name>A0A1G8WMT7_9BACT</name>
<evidence type="ECO:0000313" key="2">
    <source>
        <dbReference type="EMBL" id="SDJ79397.1"/>
    </source>
</evidence>
<reference evidence="2 3" key="1">
    <citation type="submission" date="2016-10" db="EMBL/GenBank/DDBJ databases">
        <authorList>
            <person name="de Groot N.N."/>
        </authorList>
    </citation>
    <scope>NUCLEOTIDE SEQUENCE [LARGE SCALE GENOMIC DNA]</scope>
    <source>
        <strain evidence="2 3">DSM 25186</strain>
    </source>
</reference>
<evidence type="ECO:0008006" key="4">
    <source>
        <dbReference type="Google" id="ProtNLM"/>
    </source>
</evidence>
<protein>
    <recommendedName>
        <fullName evidence="4">YfiR family protein</fullName>
    </recommendedName>
</protein>
<dbReference type="AlphaFoldDB" id="A0A1G8WMT7"/>
<sequence>MKKTVYLLLAIFLAQGILTSKAYAEKPISSDESVIYSVFIYHFTKYVKWPESSRYQSGDFVIGVLGNTPLMAELEKMAATKKVDDRSIKIVKYSTPDEIGKDVCHILYLPEGKSDLFDDVQKKTRYNSTLIVTHKEDLGKAGSQINFVVREGKPRFEMNENALFERNLKYVSTLRSLAIMI</sequence>
<keyword evidence="1" id="KW-0732">Signal</keyword>
<dbReference type="EMBL" id="FNFO01000001">
    <property type="protein sequence ID" value="SDJ79397.1"/>
    <property type="molecule type" value="Genomic_DNA"/>
</dbReference>
<feature type="chain" id="PRO_5011569238" description="YfiR family protein" evidence="1">
    <location>
        <begin position="25"/>
        <end position="181"/>
    </location>
</feature>
<dbReference type="STRING" id="1075417.SAMN05421823_101128"/>
<evidence type="ECO:0000256" key="1">
    <source>
        <dbReference type="SAM" id="SignalP"/>
    </source>
</evidence>
<organism evidence="2 3">
    <name type="scientific">Catalinimonas alkaloidigena</name>
    <dbReference type="NCBI Taxonomy" id="1075417"/>
    <lineage>
        <taxon>Bacteria</taxon>
        <taxon>Pseudomonadati</taxon>
        <taxon>Bacteroidota</taxon>
        <taxon>Cytophagia</taxon>
        <taxon>Cytophagales</taxon>
        <taxon>Catalimonadaceae</taxon>
        <taxon>Catalinimonas</taxon>
    </lineage>
</organism>
<proteinExistence type="predicted"/>
<dbReference type="OrthoDB" id="1342147at2"/>
<accession>A0A1G8WMT7</accession>
<evidence type="ECO:0000313" key="3">
    <source>
        <dbReference type="Proteomes" id="UP000198510"/>
    </source>
</evidence>
<keyword evidence="3" id="KW-1185">Reference proteome</keyword>
<dbReference type="Pfam" id="PF13689">
    <property type="entry name" value="DUF4154"/>
    <property type="match status" value="1"/>
</dbReference>